<evidence type="ECO:0000313" key="1">
    <source>
        <dbReference type="EMBL" id="MDP9840865.1"/>
    </source>
</evidence>
<comment type="caution">
    <text evidence="1">The sequence shown here is derived from an EMBL/GenBank/DDBJ whole genome shotgun (WGS) entry which is preliminary data.</text>
</comment>
<accession>A0ABT9Q2A6</accession>
<organism evidence="1 2">
    <name type="scientific">Streptosporangium lutulentum</name>
    <dbReference type="NCBI Taxonomy" id="1461250"/>
    <lineage>
        <taxon>Bacteria</taxon>
        <taxon>Bacillati</taxon>
        <taxon>Actinomycetota</taxon>
        <taxon>Actinomycetes</taxon>
        <taxon>Streptosporangiales</taxon>
        <taxon>Streptosporangiaceae</taxon>
        <taxon>Streptosporangium</taxon>
    </lineage>
</organism>
<keyword evidence="2" id="KW-1185">Reference proteome</keyword>
<name>A0ABT9Q2A6_9ACTN</name>
<reference evidence="1 2" key="1">
    <citation type="submission" date="2023-07" db="EMBL/GenBank/DDBJ databases">
        <title>Sequencing the genomes of 1000 actinobacteria strains.</title>
        <authorList>
            <person name="Klenk H.-P."/>
        </authorList>
    </citation>
    <scope>NUCLEOTIDE SEQUENCE [LARGE SCALE GENOMIC DNA]</scope>
    <source>
        <strain evidence="1 2">DSM 46740</strain>
    </source>
</reference>
<dbReference type="EMBL" id="JAUSQU010000001">
    <property type="protein sequence ID" value="MDP9840865.1"/>
    <property type="molecule type" value="Genomic_DNA"/>
</dbReference>
<sequence>MSFNAIKGEFGDIVYATMTAVTEEARAMREC</sequence>
<dbReference type="Proteomes" id="UP001225356">
    <property type="component" value="Unassembled WGS sequence"/>
</dbReference>
<evidence type="ECO:0000313" key="2">
    <source>
        <dbReference type="Proteomes" id="UP001225356"/>
    </source>
</evidence>
<protein>
    <submittedName>
        <fullName evidence="1">Uncharacterized protein</fullName>
    </submittedName>
</protein>
<gene>
    <name evidence="1" type="ORF">J2853_000076</name>
</gene>
<proteinExistence type="predicted"/>